<gene>
    <name evidence="2" type="ORF">SAMN05421751_10629</name>
</gene>
<evidence type="ECO:0000256" key="1">
    <source>
        <dbReference type="SAM" id="MobiDB-lite"/>
    </source>
</evidence>
<reference evidence="2 3" key="1">
    <citation type="submission" date="2016-10" db="EMBL/GenBank/DDBJ databases">
        <authorList>
            <person name="de Groot N.N."/>
        </authorList>
    </citation>
    <scope>NUCLEOTIDE SEQUENCE [LARGE SCALE GENOMIC DNA]</scope>
    <source>
        <strain evidence="2 3">DSM 23413</strain>
    </source>
</reference>
<name>A0A1H5VGA9_9RHOB</name>
<dbReference type="AlphaFoldDB" id="A0A1H5VGA9"/>
<evidence type="ECO:0000313" key="3">
    <source>
        <dbReference type="Proteomes" id="UP000236742"/>
    </source>
</evidence>
<accession>A0A1H5VGA9</accession>
<evidence type="ECO:0000313" key="2">
    <source>
        <dbReference type="EMBL" id="SEF86395.1"/>
    </source>
</evidence>
<dbReference type="Proteomes" id="UP000236742">
    <property type="component" value="Unassembled WGS sequence"/>
</dbReference>
<sequence>MKETGNMDHGVRAVAREGHEMKKRCQGEIADHA</sequence>
<proteinExistence type="predicted"/>
<organism evidence="2 3">
    <name type="scientific">Jhaorihella thermophila</name>
    <dbReference type="NCBI Taxonomy" id="488547"/>
    <lineage>
        <taxon>Bacteria</taxon>
        <taxon>Pseudomonadati</taxon>
        <taxon>Pseudomonadota</taxon>
        <taxon>Alphaproteobacteria</taxon>
        <taxon>Rhodobacterales</taxon>
        <taxon>Paracoccaceae</taxon>
        <taxon>Jhaorihella</taxon>
    </lineage>
</organism>
<protein>
    <submittedName>
        <fullName evidence="2">Uncharacterized protein</fullName>
    </submittedName>
</protein>
<keyword evidence="3" id="KW-1185">Reference proteome</keyword>
<feature type="region of interest" description="Disordered" evidence="1">
    <location>
        <begin position="1"/>
        <end position="33"/>
    </location>
</feature>
<dbReference type="EMBL" id="FNVD01000006">
    <property type="protein sequence ID" value="SEF86395.1"/>
    <property type="molecule type" value="Genomic_DNA"/>
</dbReference>